<protein>
    <submittedName>
        <fullName evidence="1">Uncharacterized protein</fullName>
    </submittedName>
</protein>
<evidence type="ECO:0000313" key="1">
    <source>
        <dbReference type="EMBL" id="MFC4266005.1"/>
    </source>
</evidence>
<sequence length="88" mass="8986">MSGINVAGKPATSSLTAVSAVAWADAAALVAAEEVADVALALLEALELSGVREGVETVPPEHPERTMTAEITDAATTYPRGPGLRGEW</sequence>
<reference evidence="2" key="1">
    <citation type="journal article" date="2019" name="Int. J. Syst. Evol. Microbiol.">
        <title>The Global Catalogue of Microorganisms (GCM) 10K type strain sequencing project: providing services to taxonomists for standard genome sequencing and annotation.</title>
        <authorList>
            <consortium name="The Broad Institute Genomics Platform"/>
            <consortium name="The Broad Institute Genome Sequencing Center for Infectious Disease"/>
            <person name="Wu L."/>
            <person name="Ma J."/>
        </authorList>
    </citation>
    <scope>NUCLEOTIDE SEQUENCE [LARGE SCALE GENOMIC DNA]</scope>
    <source>
        <strain evidence="2">CGMCC 1.10698</strain>
    </source>
</reference>
<gene>
    <name evidence="1" type="ORF">ACFOW9_10375</name>
</gene>
<name>A0ABV8R254_9MICC</name>
<organism evidence="1 2">
    <name type="scientific">Arthrobacter cryoconiti</name>
    <dbReference type="NCBI Taxonomy" id="748907"/>
    <lineage>
        <taxon>Bacteria</taxon>
        <taxon>Bacillati</taxon>
        <taxon>Actinomycetota</taxon>
        <taxon>Actinomycetes</taxon>
        <taxon>Micrococcales</taxon>
        <taxon>Micrococcaceae</taxon>
        <taxon>Arthrobacter</taxon>
    </lineage>
</organism>
<comment type="caution">
    <text evidence="1">The sequence shown here is derived from an EMBL/GenBank/DDBJ whole genome shotgun (WGS) entry which is preliminary data.</text>
</comment>
<proteinExistence type="predicted"/>
<keyword evidence="2" id="KW-1185">Reference proteome</keyword>
<evidence type="ECO:0000313" key="2">
    <source>
        <dbReference type="Proteomes" id="UP001595773"/>
    </source>
</evidence>
<dbReference type="EMBL" id="JBHSCQ010000016">
    <property type="protein sequence ID" value="MFC4266005.1"/>
    <property type="molecule type" value="Genomic_DNA"/>
</dbReference>
<dbReference type="RefSeq" id="WP_345385000.1">
    <property type="nucleotide sequence ID" value="NZ_BAABLL010000006.1"/>
</dbReference>
<dbReference type="Proteomes" id="UP001595773">
    <property type="component" value="Unassembled WGS sequence"/>
</dbReference>
<accession>A0ABV8R254</accession>